<dbReference type="InterPro" id="IPR036388">
    <property type="entry name" value="WH-like_DNA-bd_sf"/>
</dbReference>
<protein>
    <recommendedName>
        <fullName evidence="11">RNA polymerase subunit sigma-24</fullName>
    </recommendedName>
</protein>
<keyword evidence="5" id="KW-0804">Transcription</keyword>
<sequence length="175" mass="20220">MGTPEQAEACAPKESIEGCFRDEESPLLRYAYSFVRRREVAEELVQEAFMRAHQHWNDVEQPKAWLYRAVRNLALNHLRKHKRESLSEEEPHQESQVLPDQQTRRLEVAAQLRALMAEMSEPDRELIRLKYEEDQSYANIAEKLGIGVGNVGYRLHHLLKSLGDGLKRVGVDSAE</sequence>
<evidence type="ECO:0000313" key="9">
    <source>
        <dbReference type="EMBL" id="PQJ28443.1"/>
    </source>
</evidence>
<evidence type="ECO:0000259" key="8">
    <source>
        <dbReference type="Pfam" id="PF08281"/>
    </source>
</evidence>
<keyword evidence="2" id="KW-0805">Transcription regulation</keyword>
<evidence type="ECO:0000256" key="6">
    <source>
        <dbReference type="SAM" id="MobiDB-lite"/>
    </source>
</evidence>
<feature type="compositionally biased region" description="Basic and acidic residues" evidence="6">
    <location>
        <begin position="84"/>
        <end position="93"/>
    </location>
</feature>
<dbReference type="Pfam" id="PF08281">
    <property type="entry name" value="Sigma70_r4_2"/>
    <property type="match status" value="1"/>
</dbReference>
<accession>A0A2S7U2M4</accession>
<keyword evidence="3" id="KW-0731">Sigma factor</keyword>
<dbReference type="InterPro" id="IPR039425">
    <property type="entry name" value="RNA_pol_sigma-70-like"/>
</dbReference>
<dbReference type="PANTHER" id="PTHR43133:SF8">
    <property type="entry name" value="RNA POLYMERASE SIGMA FACTOR HI_1459-RELATED"/>
    <property type="match status" value="1"/>
</dbReference>
<dbReference type="Gene3D" id="1.10.1740.10">
    <property type="match status" value="1"/>
</dbReference>
<keyword evidence="10" id="KW-1185">Reference proteome</keyword>
<feature type="domain" description="RNA polymerase sigma-70 region 2" evidence="7">
    <location>
        <begin position="21"/>
        <end position="83"/>
    </location>
</feature>
<evidence type="ECO:0000313" key="10">
    <source>
        <dbReference type="Proteomes" id="UP000239907"/>
    </source>
</evidence>
<dbReference type="AlphaFoldDB" id="A0A2S7U2M4"/>
<dbReference type="NCBIfam" id="TIGR02937">
    <property type="entry name" value="sigma70-ECF"/>
    <property type="match status" value="1"/>
</dbReference>
<keyword evidence="4" id="KW-0238">DNA-binding</keyword>
<evidence type="ECO:0000256" key="5">
    <source>
        <dbReference type="ARBA" id="ARBA00023163"/>
    </source>
</evidence>
<dbReference type="InterPro" id="IPR013325">
    <property type="entry name" value="RNA_pol_sigma_r2"/>
</dbReference>
<dbReference type="InterPro" id="IPR007627">
    <property type="entry name" value="RNA_pol_sigma70_r2"/>
</dbReference>
<dbReference type="InterPro" id="IPR013249">
    <property type="entry name" value="RNA_pol_sigma70_r4_t2"/>
</dbReference>
<dbReference type="Gene3D" id="1.10.10.10">
    <property type="entry name" value="Winged helix-like DNA-binding domain superfamily/Winged helix DNA-binding domain"/>
    <property type="match status" value="1"/>
</dbReference>
<evidence type="ECO:0008006" key="11">
    <source>
        <dbReference type="Google" id="ProtNLM"/>
    </source>
</evidence>
<dbReference type="PANTHER" id="PTHR43133">
    <property type="entry name" value="RNA POLYMERASE ECF-TYPE SIGMA FACTO"/>
    <property type="match status" value="1"/>
</dbReference>
<dbReference type="InterPro" id="IPR013324">
    <property type="entry name" value="RNA_pol_sigma_r3/r4-like"/>
</dbReference>
<name>A0A2S7U2M4_9BACT</name>
<feature type="region of interest" description="Disordered" evidence="6">
    <location>
        <begin position="82"/>
        <end position="102"/>
    </location>
</feature>
<proteinExistence type="inferred from homology"/>
<dbReference type="GO" id="GO:0006352">
    <property type="term" value="P:DNA-templated transcription initiation"/>
    <property type="evidence" value="ECO:0007669"/>
    <property type="project" value="InterPro"/>
</dbReference>
<dbReference type="GO" id="GO:0016987">
    <property type="term" value="F:sigma factor activity"/>
    <property type="evidence" value="ECO:0007669"/>
    <property type="project" value="UniProtKB-KW"/>
</dbReference>
<evidence type="ECO:0000259" key="7">
    <source>
        <dbReference type="Pfam" id="PF04542"/>
    </source>
</evidence>
<gene>
    <name evidence="9" type="ORF">BSZ32_07920</name>
</gene>
<dbReference type="InterPro" id="IPR014284">
    <property type="entry name" value="RNA_pol_sigma-70_dom"/>
</dbReference>
<reference evidence="9 10" key="1">
    <citation type="submission" date="2016-12" db="EMBL/GenBank/DDBJ databases">
        <title>Study of bacterial adaptation to deep sea.</title>
        <authorList>
            <person name="Song J."/>
            <person name="Yoshizawa S."/>
            <person name="Kogure K."/>
        </authorList>
    </citation>
    <scope>NUCLEOTIDE SEQUENCE [LARGE SCALE GENOMIC DNA]</scope>
    <source>
        <strain evidence="9 10">SAORIC-165</strain>
    </source>
</reference>
<evidence type="ECO:0000256" key="4">
    <source>
        <dbReference type="ARBA" id="ARBA00023125"/>
    </source>
</evidence>
<dbReference type="SUPFAM" id="SSF88946">
    <property type="entry name" value="Sigma2 domain of RNA polymerase sigma factors"/>
    <property type="match status" value="1"/>
</dbReference>
<comment type="similarity">
    <text evidence="1">Belongs to the sigma-70 factor family. ECF subfamily.</text>
</comment>
<dbReference type="Proteomes" id="UP000239907">
    <property type="component" value="Unassembled WGS sequence"/>
</dbReference>
<comment type="caution">
    <text evidence="9">The sequence shown here is derived from an EMBL/GenBank/DDBJ whole genome shotgun (WGS) entry which is preliminary data.</text>
</comment>
<dbReference type="SUPFAM" id="SSF88659">
    <property type="entry name" value="Sigma3 and sigma4 domains of RNA polymerase sigma factors"/>
    <property type="match status" value="1"/>
</dbReference>
<evidence type="ECO:0000256" key="2">
    <source>
        <dbReference type="ARBA" id="ARBA00023015"/>
    </source>
</evidence>
<evidence type="ECO:0000256" key="1">
    <source>
        <dbReference type="ARBA" id="ARBA00010641"/>
    </source>
</evidence>
<evidence type="ECO:0000256" key="3">
    <source>
        <dbReference type="ARBA" id="ARBA00023082"/>
    </source>
</evidence>
<dbReference type="GO" id="GO:0003677">
    <property type="term" value="F:DNA binding"/>
    <property type="evidence" value="ECO:0007669"/>
    <property type="project" value="UniProtKB-KW"/>
</dbReference>
<organism evidence="9 10">
    <name type="scientific">Rubritalea profundi</name>
    <dbReference type="NCBI Taxonomy" id="1658618"/>
    <lineage>
        <taxon>Bacteria</taxon>
        <taxon>Pseudomonadati</taxon>
        <taxon>Verrucomicrobiota</taxon>
        <taxon>Verrucomicrobiia</taxon>
        <taxon>Verrucomicrobiales</taxon>
        <taxon>Rubritaleaceae</taxon>
        <taxon>Rubritalea</taxon>
    </lineage>
</organism>
<dbReference type="EMBL" id="MQWA01000001">
    <property type="protein sequence ID" value="PQJ28443.1"/>
    <property type="molecule type" value="Genomic_DNA"/>
</dbReference>
<dbReference type="Pfam" id="PF04542">
    <property type="entry name" value="Sigma70_r2"/>
    <property type="match status" value="1"/>
</dbReference>
<dbReference type="OrthoDB" id="193725at2"/>
<feature type="domain" description="RNA polymerase sigma factor 70 region 4 type 2" evidence="8">
    <location>
        <begin position="111"/>
        <end position="162"/>
    </location>
</feature>
<dbReference type="RefSeq" id="WP_105042944.1">
    <property type="nucleotide sequence ID" value="NZ_MQWA01000001.1"/>
</dbReference>